<dbReference type="AlphaFoldDB" id="A0AAV7LT82"/>
<dbReference type="Proteomes" id="UP001066276">
    <property type="component" value="Chromosome 11"/>
</dbReference>
<name>A0AAV7LT82_PLEWA</name>
<gene>
    <name evidence="2" type="ORF">NDU88_007405</name>
</gene>
<keyword evidence="3" id="KW-1185">Reference proteome</keyword>
<proteinExistence type="predicted"/>
<evidence type="ECO:0000256" key="1">
    <source>
        <dbReference type="SAM" id="MobiDB-lite"/>
    </source>
</evidence>
<accession>A0AAV7LT82</accession>
<feature type="compositionally biased region" description="Acidic residues" evidence="1">
    <location>
        <begin position="106"/>
        <end position="125"/>
    </location>
</feature>
<evidence type="ECO:0000313" key="3">
    <source>
        <dbReference type="Proteomes" id="UP001066276"/>
    </source>
</evidence>
<feature type="region of interest" description="Disordered" evidence="1">
    <location>
        <begin position="61"/>
        <end position="166"/>
    </location>
</feature>
<organism evidence="2 3">
    <name type="scientific">Pleurodeles waltl</name>
    <name type="common">Iberian ribbed newt</name>
    <dbReference type="NCBI Taxonomy" id="8319"/>
    <lineage>
        <taxon>Eukaryota</taxon>
        <taxon>Metazoa</taxon>
        <taxon>Chordata</taxon>
        <taxon>Craniata</taxon>
        <taxon>Vertebrata</taxon>
        <taxon>Euteleostomi</taxon>
        <taxon>Amphibia</taxon>
        <taxon>Batrachia</taxon>
        <taxon>Caudata</taxon>
        <taxon>Salamandroidea</taxon>
        <taxon>Salamandridae</taxon>
        <taxon>Pleurodelinae</taxon>
        <taxon>Pleurodeles</taxon>
    </lineage>
</organism>
<protein>
    <submittedName>
        <fullName evidence="2">Uncharacterized protein</fullName>
    </submittedName>
</protein>
<reference evidence="2" key="1">
    <citation type="journal article" date="2022" name="bioRxiv">
        <title>Sequencing and chromosome-scale assembly of the giantPleurodeles waltlgenome.</title>
        <authorList>
            <person name="Brown T."/>
            <person name="Elewa A."/>
            <person name="Iarovenko S."/>
            <person name="Subramanian E."/>
            <person name="Araus A.J."/>
            <person name="Petzold A."/>
            <person name="Susuki M."/>
            <person name="Suzuki K.-i.T."/>
            <person name="Hayashi T."/>
            <person name="Toyoda A."/>
            <person name="Oliveira C."/>
            <person name="Osipova E."/>
            <person name="Leigh N.D."/>
            <person name="Simon A."/>
            <person name="Yun M.H."/>
        </authorList>
    </citation>
    <scope>NUCLEOTIDE SEQUENCE</scope>
    <source>
        <strain evidence="2">20211129_DDA</strain>
        <tissue evidence="2">Liver</tissue>
    </source>
</reference>
<sequence length="166" mass="17800">MSGAGGAGDVRRGVGTEPEAIIPSLTPWFIWSELLGHSVVTAGPRGRRRAFFNRVRATLFHDSAPRPATRYPGGTVDSQERGTSGYNPDVGVNKKEDGRAEKEEGRSEEEDANGDTEGRAEEEDANKDTESEARRETPEMPAGSGRELGTLPLDPTTGVCTSENQA</sequence>
<feature type="compositionally biased region" description="Basic and acidic residues" evidence="1">
    <location>
        <begin position="92"/>
        <end position="105"/>
    </location>
</feature>
<dbReference type="EMBL" id="JANPWB010000015">
    <property type="protein sequence ID" value="KAJ1094327.1"/>
    <property type="molecule type" value="Genomic_DNA"/>
</dbReference>
<comment type="caution">
    <text evidence="2">The sequence shown here is derived from an EMBL/GenBank/DDBJ whole genome shotgun (WGS) entry which is preliminary data.</text>
</comment>
<feature type="compositionally biased region" description="Basic and acidic residues" evidence="1">
    <location>
        <begin position="126"/>
        <end position="138"/>
    </location>
</feature>
<evidence type="ECO:0000313" key="2">
    <source>
        <dbReference type="EMBL" id="KAJ1094327.1"/>
    </source>
</evidence>